<feature type="non-terminal residue" evidence="9">
    <location>
        <position position="1"/>
    </location>
</feature>
<dbReference type="Pfam" id="PF00528">
    <property type="entry name" value="BPD_transp_1"/>
    <property type="match status" value="1"/>
</dbReference>
<reference evidence="9" key="1">
    <citation type="journal article" date="2020" name="mSystems">
        <title>Genome- and Community-Level Interaction Insights into Carbon Utilization and Element Cycling Functions of Hydrothermarchaeota in Hydrothermal Sediment.</title>
        <authorList>
            <person name="Zhou Z."/>
            <person name="Liu Y."/>
            <person name="Xu W."/>
            <person name="Pan J."/>
            <person name="Luo Z.H."/>
            <person name="Li M."/>
        </authorList>
    </citation>
    <scope>NUCLEOTIDE SEQUENCE [LARGE SCALE GENOMIC DNA]</scope>
    <source>
        <strain evidence="9">HyVt-523</strain>
    </source>
</reference>
<evidence type="ECO:0000256" key="5">
    <source>
        <dbReference type="ARBA" id="ARBA00022989"/>
    </source>
</evidence>
<comment type="subcellular location">
    <subcellularLocation>
        <location evidence="1 7">Cell membrane</location>
        <topology evidence="1 7">Multi-pass membrane protein</topology>
    </subcellularLocation>
</comment>
<dbReference type="AlphaFoldDB" id="A0A7C5WVG0"/>
<dbReference type="PROSITE" id="PS50928">
    <property type="entry name" value="ABC_TM1"/>
    <property type="match status" value="1"/>
</dbReference>
<dbReference type="InterPro" id="IPR035906">
    <property type="entry name" value="MetI-like_sf"/>
</dbReference>
<keyword evidence="3" id="KW-1003">Cell membrane</keyword>
<evidence type="ECO:0000256" key="1">
    <source>
        <dbReference type="ARBA" id="ARBA00004651"/>
    </source>
</evidence>
<sequence>RNLTRGSGLTRAVFTLMRAFYNVDRGVDTLILALVFVAAVGLGPFAGVLAMAIHSIADLGKLYSEAIENVEKGPIEALEAVGASGTGVVRWAILPQVLPLFVAYTLYRFEINFRVSIVLGFVGAGGIGFFIQNAMASGMYDQMIIGIIAIVLVVNLIDFGSSWLRSKLV</sequence>
<dbReference type="GO" id="GO:0055085">
    <property type="term" value="P:transmembrane transport"/>
    <property type="evidence" value="ECO:0007669"/>
    <property type="project" value="InterPro"/>
</dbReference>
<organism evidence="9">
    <name type="scientific">Oceanithermus profundus</name>
    <dbReference type="NCBI Taxonomy" id="187137"/>
    <lineage>
        <taxon>Bacteria</taxon>
        <taxon>Thermotogati</taxon>
        <taxon>Deinococcota</taxon>
        <taxon>Deinococci</taxon>
        <taxon>Thermales</taxon>
        <taxon>Thermaceae</taxon>
        <taxon>Oceanithermus</taxon>
    </lineage>
</organism>
<proteinExistence type="inferred from homology"/>
<dbReference type="InterPro" id="IPR000515">
    <property type="entry name" value="MetI-like"/>
</dbReference>
<keyword evidence="5 7" id="KW-1133">Transmembrane helix</keyword>
<gene>
    <name evidence="9" type="ORF">ENJ85_01250</name>
</gene>
<protein>
    <submittedName>
        <fullName evidence="9">ABC transporter permease subunit</fullName>
    </submittedName>
</protein>
<evidence type="ECO:0000313" key="9">
    <source>
        <dbReference type="EMBL" id="HHO57778.1"/>
    </source>
</evidence>
<comment type="similarity">
    <text evidence="7">Belongs to the binding-protein-dependent transport system permease family.</text>
</comment>
<dbReference type="Proteomes" id="UP000886105">
    <property type="component" value="Unassembled WGS sequence"/>
</dbReference>
<feature type="transmembrane region" description="Helical" evidence="7">
    <location>
        <begin position="88"/>
        <end position="107"/>
    </location>
</feature>
<dbReference type="EMBL" id="DRNZ01000082">
    <property type="protein sequence ID" value="HHO57778.1"/>
    <property type="molecule type" value="Genomic_DNA"/>
</dbReference>
<feature type="domain" description="ABC transmembrane type-1" evidence="8">
    <location>
        <begin position="1"/>
        <end position="158"/>
    </location>
</feature>
<feature type="transmembrane region" description="Helical" evidence="7">
    <location>
        <begin position="143"/>
        <end position="164"/>
    </location>
</feature>
<dbReference type="Gene3D" id="1.10.3720.10">
    <property type="entry name" value="MetI-like"/>
    <property type="match status" value="1"/>
</dbReference>
<evidence type="ECO:0000256" key="7">
    <source>
        <dbReference type="RuleBase" id="RU363032"/>
    </source>
</evidence>
<dbReference type="GO" id="GO:0005886">
    <property type="term" value="C:plasma membrane"/>
    <property type="evidence" value="ECO:0007669"/>
    <property type="project" value="UniProtKB-SubCell"/>
</dbReference>
<evidence type="ECO:0000256" key="6">
    <source>
        <dbReference type="ARBA" id="ARBA00023136"/>
    </source>
</evidence>
<feature type="transmembrane region" description="Helical" evidence="7">
    <location>
        <begin position="30"/>
        <end position="53"/>
    </location>
</feature>
<dbReference type="CDD" id="cd06261">
    <property type="entry name" value="TM_PBP2"/>
    <property type="match status" value="1"/>
</dbReference>
<keyword evidence="2 7" id="KW-0813">Transport</keyword>
<name>A0A7C5WVG0_9DEIN</name>
<dbReference type="SUPFAM" id="SSF161098">
    <property type="entry name" value="MetI-like"/>
    <property type="match status" value="1"/>
</dbReference>
<feature type="transmembrane region" description="Helical" evidence="7">
    <location>
        <begin position="113"/>
        <end position="131"/>
    </location>
</feature>
<dbReference type="PANTHER" id="PTHR30043">
    <property type="entry name" value="PHOSPHONATES TRANSPORT SYSTEM PERMEASE PROTEIN"/>
    <property type="match status" value="1"/>
</dbReference>
<evidence type="ECO:0000259" key="8">
    <source>
        <dbReference type="PROSITE" id="PS50928"/>
    </source>
</evidence>
<dbReference type="PANTHER" id="PTHR30043:SF1">
    <property type="entry name" value="ABC TRANSPORT SYSTEM PERMEASE PROTEIN P69"/>
    <property type="match status" value="1"/>
</dbReference>
<accession>A0A7C5WVG0</accession>
<evidence type="ECO:0000256" key="3">
    <source>
        <dbReference type="ARBA" id="ARBA00022475"/>
    </source>
</evidence>
<keyword evidence="4 7" id="KW-0812">Transmembrane</keyword>
<keyword evidence="6 7" id="KW-0472">Membrane</keyword>
<evidence type="ECO:0000256" key="2">
    <source>
        <dbReference type="ARBA" id="ARBA00022448"/>
    </source>
</evidence>
<evidence type="ECO:0000256" key="4">
    <source>
        <dbReference type="ARBA" id="ARBA00022692"/>
    </source>
</evidence>
<comment type="caution">
    <text evidence="9">The sequence shown here is derived from an EMBL/GenBank/DDBJ whole genome shotgun (WGS) entry which is preliminary data.</text>
</comment>